<feature type="active site" description="Nucleophile" evidence="5">
    <location>
        <position position="50"/>
    </location>
</feature>
<evidence type="ECO:0000256" key="4">
    <source>
        <dbReference type="ARBA" id="ARBA00023235"/>
    </source>
</evidence>
<dbReference type="EC" id="5.4.99.25" evidence="5"/>
<evidence type="ECO:0000313" key="9">
    <source>
        <dbReference type="EMBL" id="MCT2398831.1"/>
    </source>
</evidence>
<dbReference type="Pfam" id="PF01509">
    <property type="entry name" value="TruB_N"/>
    <property type="match status" value="1"/>
</dbReference>
<dbReference type="Proteomes" id="UP001165583">
    <property type="component" value="Unassembled WGS sequence"/>
</dbReference>
<evidence type="ECO:0000256" key="3">
    <source>
        <dbReference type="ARBA" id="ARBA00022694"/>
    </source>
</evidence>
<dbReference type="InterPro" id="IPR020103">
    <property type="entry name" value="PsdUridine_synth_cat_dom_sf"/>
</dbReference>
<dbReference type="InterPro" id="IPR014780">
    <property type="entry name" value="tRNA_psdUridine_synth_TruB"/>
</dbReference>
<dbReference type="InterPro" id="IPR002501">
    <property type="entry name" value="PsdUridine_synth_N"/>
</dbReference>
<sequence>MTLPPTPHGWIILDKPIGLGSTQAVAAVKRNLREAGYGKKTKVGHGGTLDPLASGILPIALGEATKLTGRMLDASKIYEFTVQFGRETDTLDLEGAVIAESDVRPTRDQVEAVLSRFTGPIEQVPPAYSALKVDGQRAYDLARAGEDVKLKSRSVEIFALSLLPFRGGAGGGASPRSAVSADGPHPTPSPEGEGLQDVTFRAHVSKGTYIRSLARDIAHALGTCGTVTMLRRVKAGPFDLSHAISLDKLNETGKGAPLEQILLPLEAGLDDIPAIDLSPEQARAVRQGRVLTGLPQEDGLHWVREGRVPVALMELSGGDARVVRGFNLSDVAE</sequence>
<dbReference type="HAMAP" id="MF_01080">
    <property type="entry name" value="TruB_bact"/>
    <property type="match status" value="1"/>
</dbReference>
<keyword evidence="10" id="KW-1185">Reference proteome</keyword>
<dbReference type="Gene3D" id="3.30.2350.10">
    <property type="entry name" value="Pseudouridine synthase"/>
    <property type="match status" value="1"/>
</dbReference>
<keyword evidence="4 5" id="KW-0413">Isomerase</keyword>
<protein>
    <recommendedName>
        <fullName evidence="5">tRNA pseudouridine synthase B</fullName>
        <ecNumber evidence="5">5.4.99.25</ecNumber>
    </recommendedName>
    <alternativeName>
        <fullName evidence="5">tRNA pseudouridine(55) synthase</fullName>
        <shortName evidence="5">Psi55 synthase</shortName>
    </alternativeName>
    <alternativeName>
        <fullName evidence="5">tRNA pseudouridylate synthase</fullName>
    </alternativeName>
    <alternativeName>
        <fullName evidence="5">tRNA-uridine isomerase</fullName>
    </alternativeName>
</protein>
<dbReference type="SUPFAM" id="SSF55120">
    <property type="entry name" value="Pseudouridine synthase"/>
    <property type="match status" value="1"/>
</dbReference>
<comment type="catalytic activity">
    <reaction evidence="1 5">
        <text>uridine(55) in tRNA = pseudouridine(55) in tRNA</text>
        <dbReference type="Rhea" id="RHEA:42532"/>
        <dbReference type="Rhea" id="RHEA-COMP:10101"/>
        <dbReference type="Rhea" id="RHEA-COMP:10102"/>
        <dbReference type="ChEBI" id="CHEBI:65314"/>
        <dbReference type="ChEBI" id="CHEBI:65315"/>
        <dbReference type="EC" id="5.4.99.25"/>
    </reaction>
</comment>
<dbReference type="PANTHER" id="PTHR13767">
    <property type="entry name" value="TRNA-PSEUDOURIDINE SYNTHASE"/>
    <property type="match status" value="1"/>
</dbReference>
<comment type="function">
    <text evidence="5">Responsible for synthesis of pseudouridine from uracil-55 in the psi GC loop of transfer RNAs.</text>
</comment>
<comment type="similarity">
    <text evidence="2 5">Belongs to the pseudouridine synthase TruB family. Type 1 subfamily.</text>
</comment>
<accession>A0ABT2I1Z8</accession>
<evidence type="ECO:0000259" key="7">
    <source>
        <dbReference type="Pfam" id="PF01509"/>
    </source>
</evidence>
<organism evidence="9 10">
    <name type="scientific">Novosphingobium mangrovi</name>
    <name type="common">ex Huang et al. 2023</name>
    <dbReference type="NCBI Taxonomy" id="2976432"/>
    <lineage>
        <taxon>Bacteria</taxon>
        <taxon>Pseudomonadati</taxon>
        <taxon>Pseudomonadota</taxon>
        <taxon>Alphaproteobacteria</taxon>
        <taxon>Sphingomonadales</taxon>
        <taxon>Sphingomonadaceae</taxon>
        <taxon>Novosphingobium</taxon>
    </lineage>
</organism>
<evidence type="ECO:0000256" key="1">
    <source>
        <dbReference type="ARBA" id="ARBA00000385"/>
    </source>
</evidence>
<name>A0ABT2I1Z8_9SPHN</name>
<evidence type="ECO:0000313" key="10">
    <source>
        <dbReference type="Proteomes" id="UP001165583"/>
    </source>
</evidence>
<dbReference type="Pfam" id="PF16198">
    <property type="entry name" value="TruB_C_2"/>
    <property type="match status" value="1"/>
</dbReference>
<evidence type="ECO:0000259" key="8">
    <source>
        <dbReference type="Pfam" id="PF16198"/>
    </source>
</evidence>
<feature type="region of interest" description="Disordered" evidence="6">
    <location>
        <begin position="173"/>
        <end position="196"/>
    </location>
</feature>
<evidence type="ECO:0000256" key="6">
    <source>
        <dbReference type="SAM" id="MobiDB-lite"/>
    </source>
</evidence>
<dbReference type="RefSeq" id="WP_260044351.1">
    <property type="nucleotide sequence ID" value="NZ_JANZXA010000002.1"/>
</dbReference>
<dbReference type="NCBIfam" id="TIGR00431">
    <property type="entry name" value="TruB"/>
    <property type="match status" value="1"/>
</dbReference>
<dbReference type="PANTHER" id="PTHR13767:SF2">
    <property type="entry name" value="PSEUDOURIDYLATE SYNTHASE TRUB1"/>
    <property type="match status" value="1"/>
</dbReference>
<comment type="caution">
    <text evidence="9">The sequence shown here is derived from an EMBL/GenBank/DDBJ whole genome shotgun (WGS) entry which is preliminary data.</text>
</comment>
<reference evidence="9" key="1">
    <citation type="submission" date="2022-09" db="EMBL/GenBank/DDBJ databases">
        <title>Novosphingobium sp. Nov., a polycyclic aromatic hydrocarbon-degrading bacterium isolated form mangrove sediments in HongKong.</title>
        <authorList>
            <person name="Hu Z."/>
        </authorList>
    </citation>
    <scope>NUCLEOTIDE SEQUENCE</scope>
    <source>
        <strain evidence="9">HK4-1</strain>
    </source>
</reference>
<feature type="domain" description="tRNA pseudouridylate synthase B C-terminal" evidence="8">
    <location>
        <begin position="211"/>
        <end position="269"/>
    </location>
</feature>
<dbReference type="GO" id="GO:0160148">
    <property type="term" value="F:tRNA pseudouridine(55) synthase activity"/>
    <property type="evidence" value="ECO:0007669"/>
    <property type="project" value="UniProtKB-EC"/>
</dbReference>
<keyword evidence="3 5" id="KW-0819">tRNA processing</keyword>
<feature type="domain" description="Pseudouridine synthase II N-terminal" evidence="7">
    <location>
        <begin position="39"/>
        <end position="166"/>
    </location>
</feature>
<evidence type="ECO:0000256" key="2">
    <source>
        <dbReference type="ARBA" id="ARBA00005642"/>
    </source>
</evidence>
<dbReference type="CDD" id="cd02573">
    <property type="entry name" value="PseudoU_synth_EcTruB"/>
    <property type="match status" value="1"/>
</dbReference>
<dbReference type="InterPro" id="IPR032819">
    <property type="entry name" value="TruB_C"/>
</dbReference>
<dbReference type="EMBL" id="JANZXA010000002">
    <property type="protein sequence ID" value="MCT2398831.1"/>
    <property type="molecule type" value="Genomic_DNA"/>
</dbReference>
<proteinExistence type="inferred from homology"/>
<gene>
    <name evidence="5 9" type="primary">truB</name>
    <name evidence="9" type="ORF">NZK81_04680</name>
</gene>
<evidence type="ECO:0000256" key="5">
    <source>
        <dbReference type="HAMAP-Rule" id="MF_01080"/>
    </source>
</evidence>